<evidence type="ECO:0000313" key="2">
    <source>
        <dbReference type="Proteomes" id="UP001062846"/>
    </source>
</evidence>
<dbReference type="EMBL" id="CM046388">
    <property type="protein sequence ID" value="KAI8573260.1"/>
    <property type="molecule type" value="Genomic_DNA"/>
</dbReference>
<sequence>MCNQTGLISVFFLNELRNSWVQFAFDNVCNVAFGVDPGWLDTNRTKTASNSVNASFVQAFDYAVELTSDRFMSPVPAVWKIKRFLNIGSERKFKEAIAVIDDFAMSKDSTSTALTWFFWLIAGHPQCERLIYGELAAAVKASPTGLPTDFSYDELKKLNYLHAALSESLRLFPPVPINSRLAVADDILPDGTYVGKGWSADYSAYAMARMEKLWGPDCTEFKPERWLNIDGGFQPSDQFKFPVFHSGPRMCLGKDMAYLQIKSIAAAVMYEFEIEVVDGGGDARKMIDPPYTLSLLLKMRGGLPVRMKRRP</sequence>
<proteinExistence type="predicted"/>
<name>A0ACC0Q5H8_RHOML</name>
<comment type="caution">
    <text evidence="1">The sequence shown here is derived from an EMBL/GenBank/DDBJ whole genome shotgun (WGS) entry which is preliminary data.</text>
</comment>
<keyword evidence="2" id="KW-1185">Reference proteome</keyword>
<organism evidence="1 2">
    <name type="scientific">Rhododendron molle</name>
    <name type="common">Chinese azalea</name>
    <name type="synonym">Azalea mollis</name>
    <dbReference type="NCBI Taxonomy" id="49168"/>
    <lineage>
        <taxon>Eukaryota</taxon>
        <taxon>Viridiplantae</taxon>
        <taxon>Streptophyta</taxon>
        <taxon>Embryophyta</taxon>
        <taxon>Tracheophyta</taxon>
        <taxon>Spermatophyta</taxon>
        <taxon>Magnoliopsida</taxon>
        <taxon>eudicotyledons</taxon>
        <taxon>Gunneridae</taxon>
        <taxon>Pentapetalae</taxon>
        <taxon>asterids</taxon>
        <taxon>Ericales</taxon>
        <taxon>Ericaceae</taxon>
        <taxon>Ericoideae</taxon>
        <taxon>Rhodoreae</taxon>
        <taxon>Rhododendron</taxon>
    </lineage>
</organism>
<protein>
    <submittedName>
        <fullName evidence="1">Uncharacterized protein</fullName>
    </submittedName>
</protein>
<reference evidence="1" key="1">
    <citation type="submission" date="2022-02" db="EMBL/GenBank/DDBJ databases">
        <title>Plant Genome Project.</title>
        <authorList>
            <person name="Zhang R.-G."/>
        </authorList>
    </citation>
    <scope>NUCLEOTIDE SEQUENCE</scope>
    <source>
        <strain evidence="1">AT1</strain>
    </source>
</reference>
<evidence type="ECO:0000313" key="1">
    <source>
        <dbReference type="EMBL" id="KAI8573260.1"/>
    </source>
</evidence>
<accession>A0ACC0Q5H8</accession>
<dbReference type="Proteomes" id="UP001062846">
    <property type="component" value="Chromosome 1"/>
</dbReference>
<gene>
    <name evidence="1" type="ORF">RHMOL_Rhmol01G0264700</name>
</gene>